<evidence type="ECO:0000313" key="1">
    <source>
        <dbReference type="EMBL" id="SDG85997.1"/>
    </source>
</evidence>
<sequence length="89" mass="9493">MENPRAPISGKLKPVFPQIDALPPDIGGAVRTAVGLLREPAPTEAVAVRTGVLTLLETVSARRPLVVIVDDLQLVDRDTAEVLTFVLRG</sequence>
<name>A0A1G7XP69_PSEOR</name>
<protein>
    <recommendedName>
        <fullName evidence="3">AAA ATPase domain-containing protein</fullName>
    </recommendedName>
</protein>
<dbReference type="Proteomes" id="UP000198967">
    <property type="component" value="Unassembled WGS sequence"/>
</dbReference>
<proteinExistence type="predicted"/>
<dbReference type="EMBL" id="FNBE01000016">
    <property type="protein sequence ID" value="SDG85997.1"/>
    <property type="molecule type" value="Genomic_DNA"/>
</dbReference>
<evidence type="ECO:0008006" key="3">
    <source>
        <dbReference type="Google" id="ProtNLM"/>
    </source>
</evidence>
<dbReference type="AlphaFoldDB" id="A0A1G7XP69"/>
<reference evidence="1 2" key="1">
    <citation type="submission" date="2016-10" db="EMBL/GenBank/DDBJ databases">
        <authorList>
            <person name="de Groot N.N."/>
        </authorList>
    </citation>
    <scope>NUCLEOTIDE SEQUENCE [LARGE SCALE GENOMIC DNA]</scope>
    <source>
        <strain evidence="1 2">CGMCC 4.3143</strain>
    </source>
</reference>
<organism evidence="1 2">
    <name type="scientific">Pseudonocardia oroxyli</name>
    <dbReference type="NCBI Taxonomy" id="366584"/>
    <lineage>
        <taxon>Bacteria</taxon>
        <taxon>Bacillati</taxon>
        <taxon>Actinomycetota</taxon>
        <taxon>Actinomycetes</taxon>
        <taxon>Pseudonocardiales</taxon>
        <taxon>Pseudonocardiaceae</taxon>
        <taxon>Pseudonocardia</taxon>
    </lineage>
</organism>
<keyword evidence="2" id="KW-1185">Reference proteome</keyword>
<dbReference type="STRING" id="366584.SAMN05216377_11644"/>
<gene>
    <name evidence="1" type="ORF">SAMN05216377_11644</name>
</gene>
<evidence type="ECO:0000313" key="2">
    <source>
        <dbReference type="Proteomes" id="UP000198967"/>
    </source>
</evidence>
<accession>A0A1G7XP69</accession>